<evidence type="ECO:0000256" key="3">
    <source>
        <dbReference type="ARBA" id="ARBA00022490"/>
    </source>
</evidence>
<sequence>MQSIVDELQSQFSVYEQSQDQVEHILQNWDRAQGLLLVPLPIEEAPVVSEDATTEKSPVGRKTKKSNSKIMSPMPSQIAAPAESDKGGGKVSPQDNPQDFIPHIVLNVTGKDYPSATELLKGSTLPPLVEVLDDLGLGPSGPRIPPSTSFSVVPFPKNREQSNSQLTCNCFTFLVPSLLSDQANGEVILKIWFYSASPGKFEQTFNFELLGTQRHYQLFCKGICTYPSICKDYMTLFAHSKKVPQMEEGLHKVYMIKPGYFEFGPLLCGKTRDRYKENRYPENMERLVIHNNSELEAEVQFSFQHDSQATTYLLEPPTMTLKPDQKQELAVWAYPTKLGQMKDSIVCSIRDNPELVIINVSCWGVRPELELESKHLRFDRTLLHRQESRSVTLHNRTALPVSWRLQGVEELGDEFSLLQDEGIISPNSSFPLSLHFRSRRPLNVKKILRLEVSDLEKILGIVHTENIQVTAEAYDIALDITPDGCLDFGTIKVFEEAKLSLKLKNQGKYEIAYKYKITPACDIDFGPLVYGSKKSQSFTIENNGLFDSRFIICRMITDPAPPGGPGSKILQESHSERPTGASSKARRETLLKDMNITQNRLTMGLFSVSPCTGCLQPGSQQVVTVDCVAEQLGNWNQGLLIDISDRDPSDQPDGIPYRLLAEVCKPGIVLDMASVFEEHHLCHNSSQLSSEQFCNAEGIYVRDENKFIFNKVLVRRTAQARFKLSNNSKVPCVLSLAIKSFATKMSRSAGSTGVFDLAATTLSIPSQSHMFAVVTFTPQTMQQYSAIFEVTMDVTSRMTPTCKSKVLEFDLVGEGTLPSVCVVRPALRNSRGSPMLQFRQVLAGRRHTRPVVLLNDGNVPAKVQMDMLDKHGVFSLKAAPGNTCSSIHSTQIEGTTSAERQLVHTATLRLNVNQQVEFEVSFCSDKPLSVKAKMSLQVEDNHYSNTVIQVAGEAYQGIVSLDNIPSPSQIIDQEDNEGGNYELLNFADCHVDCPYQESFTMTNHSSSQAVRFEWPPVGPHVFFSPQVGHLHAGCSKEVTVTFCSIQPVTLNRQPMRCKVNKVEFLQPLEQVADWDDCQRTLQWPSSAKQASVALQQPGKNKLIKTDPEPCCTVVEGSHRELELRISAVCDYVKFSCNTNTIHFKDTLLYQTRLHQLQIVNPGTVKLEFSWQVLMDPKNSVINNDQRDGTLTLPGPDSRSTQVLTGAHPASALASGSSLLMGNPEPPPISIEPSIGAIEPGAVQNFTIYFSPLEVAQFQGRLFSSIPNLQDGDQAPCVSVYGCSLLPHCHFGLEDSDYISGNRRNPEFRRPVDPNTRVIEFNSVGLSVPSTRCFSLVNPTSKPYSFKWRCEDTGGSPFCCLNPYGTILPGKKVEVCFEYVAQQLDAVESFWSFVIETLSLSVPFLCVGTTKEPLVYLNRPHIDFGELLVGQKVEQTVDLVNGEEELFHFSVMQSSLLCDDQQSSLILQPMTGTVAPKDRLPLSVSFTPCREGFVSFRLVVRVKKKSEPLALTVKADCFSMSTSVQVEKPEGGLREINPNHKDTLDFGKVWISEQSTLNFLVSNLSRFCQEVNFDLTGPSKLLQHLQAKPQNDTIEVGKQLRASLFFCPRSVCNLRDIRLSIKVKHGPTFTFAIEGRAVAPSLEFSFSKYNFGKCFLYSPGLVPASQTLVISNKGERDISVQCQFRNTSYLEMDFKPEILSPGAVIEAPVKFYPREECRYHEKLTFILNSCITKHVDILGQGIEMKLEVEQPRQRKVKLGSLMLGQKVKKQVVLVNRSPLDLSFTLLLNTNTPLDPRDLSFSPVGELNLKASVGSCNVEIQFSPHQHIPPFSAELQAEFAGLLHPLLTIQGCCQGLEVQLDQDHLAFGAIVQRCQARKRIIMTNTGDIGARFQWKTESFPPELSITPAKGYICPDKDVPFEVTFAPVELISDTRYENLSCFVEGSSSPLTLTVTGSCIIASTTKEVVNFVCPVRGSHTQTLPVFNPTHQQCCIRPVVEGKQWSAAPLVILDPLQNKTYEITYRPLSMTADGKKHLGSVFFSFPDGTGVLYSLQGTAEPPKAEDTIVHELPAKTHHTEFLPVHNWLSKQQQFRVLIEILKPDKPDATVFLKGLEYVDVPALAKRDYKMSFFAYREGQYNTKVTFRNEMSGEYLFYLVSFEATSPGVVSTIELVSTVRCTAWATIQVENPLTTATCFTADCKCLDISAPPQHTVPGQSKGSLSFEYFPLRVGESTARLTLFSNDLGYFHYDLLLKALPPPQEKTVHFSTSLGSSHSVLVKFTNYCRYETEYSCKTDCPDFIVDKSRAQVGPDASVEVCFEPHQLGQVRGQLCLSSAGGGEYIFPLHGICLPPKAQGPFSIKTGRSISIPFKNVFLQTTTFNFKVDNPCFTVTEVDTILSKKTHTILVSFEAPPGGRPGPWFGKLTISSQHAEGHSKPCSWVYYLKGNRTEPS</sequence>
<name>A0A484D1S0_PERFV</name>
<dbReference type="GO" id="GO:0003341">
    <property type="term" value="P:cilium movement"/>
    <property type="evidence" value="ECO:0007669"/>
    <property type="project" value="TreeGrafter"/>
</dbReference>
<dbReference type="Proteomes" id="UP000295070">
    <property type="component" value="Chromosome 8"/>
</dbReference>
<keyword evidence="9" id="KW-1185">Reference proteome</keyword>
<dbReference type="GO" id="GO:1904158">
    <property type="term" value="P:axonemal central apparatus assembly"/>
    <property type="evidence" value="ECO:0007669"/>
    <property type="project" value="TreeGrafter"/>
</dbReference>
<dbReference type="GO" id="GO:0005930">
    <property type="term" value="C:axoneme"/>
    <property type="evidence" value="ECO:0007669"/>
    <property type="project" value="TreeGrafter"/>
</dbReference>
<evidence type="ECO:0000256" key="4">
    <source>
        <dbReference type="ARBA" id="ARBA00023069"/>
    </source>
</evidence>
<accession>A0A484D1S0</accession>
<feature type="region of interest" description="Disordered" evidence="6">
    <location>
        <begin position="48"/>
        <end position="96"/>
    </location>
</feature>
<organism evidence="8 9">
    <name type="scientific">Perca flavescens</name>
    <name type="common">American yellow perch</name>
    <name type="synonym">Morone flavescens</name>
    <dbReference type="NCBI Taxonomy" id="8167"/>
    <lineage>
        <taxon>Eukaryota</taxon>
        <taxon>Metazoa</taxon>
        <taxon>Chordata</taxon>
        <taxon>Craniata</taxon>
        <taxon>Vertebrata</taxon>
        <taxon>Euteleostomi</taxon>
        <taxon>Actinopterygii</taxon>
        <taxon>Neopterygii</taxon>
        <taxon>Teleostei</taxon>
        <taxon>Neoteleostei</taxon>
        <taxon>Acanthomorphata</taxon>
        <taxon>Eupercaria</taxon>
        <taxon>Perciformes</taxon>
        <taxon>Percoidei</taxon>
        <taxon>Percidae</taxon>
        <taxon>Percinae</taxon>
        <taxon>Perca</taxon>
    </lineage>
</organism>
<comment type="subcellular location">
    <subcellularLocation>
        <location evidence="1">Cell projection</location>
        <location evidence="1">Cilium</location>
    </subcellularLocation>
    <subcellularLocation>
        <location evidence="2">Cytoplasm</location>
    </subcellularLocation>
</comment>
<dbReference type="PANTHER" id="PTHR23053:SF0">
    <property type="entry name" value="HYDROCEPHALUS-INDUCING PROTEIN HOMOLOG"/>
    <property type="match status" value="1"/>
</dbReference>
<keyword evidence="4" id="KW-0969">Cilium</keyword>
<keyword evidence="3" id="KW-0963">Cytoplasm</keyword>
<feature type="domain" description="HYDIN/VesB/CFA65-like Ig-like" evidence="7">
    <location>
        <begin position="1856"/>
        <end position="1953"/>
    </location>
</feature>
<dbReference type="PANTHER" id="PTHR23053">
    <property type="entry name" value="DLEC1 DELETED IN LUNG AND ESOPHAGEAL CANCER 1"/>
    <property type="match status" value="1"/>
</dbReference>
<dbReference type="STRING" id="8167.A0A484D1S0"/>
<dbReference type="InterPro" id="IPR013783">
    <property type="entry name" value="Ig-like_fold"/>
</dbReference>
<proteinExistence type="predicted"/>
<feature type="domain" description="HYDIN/VesB/CFA65-like Ig-like" evidence="7">
    <location>
        <begin position="1414"/>
        <end position="1515"/>
    </location>
</feature>
<keyword evidence="5" id="KW-0966">Cell projection</keyword>
<evidence type="ECO:0000256" key="1">
    <source>
        <dbReference type="ARBA" id="ARBA00004138"/>
    </source>
</evidence>
<protein>
    <recommendedName>
        <fullName evidence="7">HYDIN/VesB/CFA65-like Ig-like domain-containing protein</fullName>
    </recommendedName>
</protein>
<evidence type="ECO:0000256" key="6">
    <source>
        <dbReference type="SAM" id="MobiDB-lite"/>
    </source>
</evidence>
<evidence type="ECO:0000313" key="9">
    <source>
        <dbReference type="Proteomes" id="UP000295070"/>
    </source>
</evidence>
<dbReference type="Gene3D" id="2.60.40.10">
    <property type="entry name" value="Immunoglobulins"/>
    <property type="match status" value="13"/>
</dbReference>
<dbReference type="InterPro" id="IPR033305">
    <property type="entry name" value="Hydin-like"/>
</dbReference>
<comment type="caution">
    <text evidence="8">The sequence shown here is derived from an EMBL/GenBank/DDBJ whole genome shotgun (WGS) entry which is preliminary data.</text>
</comment>
<dbReference type="EMBL" id="SCKG01000008">
    <property type="protein sequence ID" value="TDH09205.1"/>
    <property type="molecule type" value="Genomic_DNA"/>
</dbReference>
<evidence type="ECO:0000313" key="8">
    <source>
        <dbReference type="EMBL" id="TDH09205.1"/>
    </source>
</evidence>
<feature type="region of interest" description="Disordered" evidence="6">
    <location>
        <begin position="563"/>
        <end position="586"/>
    </location>
</feature>
<evidence type="ECO:0000256" key="2">
    <source>
        <dbReference type="ARBA" id="ARBA00004496"/>
    </source>
</evidence>
<evidence type="ECO:0000256" key="5">
    <source>
        <dbReference type="ARBA" id="ARBA00023273"/>
    </source>
</evidence>
<gene>
    <name evidence="8" type="ORF">EPR50_G00084380</name>
</gene>
<evidence type="ECO:0000259" key="7">
    <source>
        <dbReference type="Pfam" id="PF22544"/>
    </source>
</evidence>
<dbReference type="Pfam" id="PF22544">
    <property type="entry name" value="HYDIN_VesB_CFA65-like_Ig"/>
    <property type="match status" value="2"/>
</dbReference>
<dbReference type="InterPro" id="IPR053879">
    <property type="entry name" value="HYDIN_VesB_CFA65-like_Ig"/>
</dbReference>
<reference evidence="8 9" key="1">
    <citation type="submission" date="2019-01" db="EMBL/GenBank/DDBJ databases">
        <title>A chromosome-scale genome assembly of the yellow perch, Perca flavescens.</title>
        <authorList>
            <person name="Feron R."/>
            <person name="Morvezen R."/>
            <person name="Bestin A."/>
            <person name="Haffray P."/>
            <person name="Klopp C."/>
            <person name="Zahm M."/>
            <person name="Cabau C."/>
            <person name="Roques C."/>
            <person name="Donnadieu C."/>
            <person name="Bouchez O."/>
            <person name="Christie M."/>
            <person name="Larson W."/>
            <person name="Guiguen Y."/>
        </authorList>
    </citation>
    <scope>NUCLEOTIDE SEQUENCE [LARGE SCALE GENOMIC DNA]</scope>
    <source>
        <strain evidence="8">YP-PL-M2</strain>
        <tissue evidence="8">Blood</tissue>
    </source>
</reference>